<evidence type="ECO:0000313" key="8">
    <source>
        <dbReference type="Proteomes" id="UP000253817"/>
    </source>
</evidence>
<keyword evidence="2" id="KW-0238">DNA-binding</keyword>
<keyword evidence="4" id="KW-1133">Transmembrane helix</keyword>
<dbReference type="PRINTS" id="PR00038">
    <property type="entry name" value="HTHLUXR"/>
</dbReference>
<dbReference type="GO" id="GO:0003677">
    <property type="term" value="F:DNA binding"/>
    <property type="evidence" value="ECO:0007669"/>
    <property type="project" value="UniProtKB-KW"/>
</dbReference>
<feature type="transmembrane region" description="Helical" evidence="4">
    <location>
        <begin position="112"/>
        <end position="130"/>
    </location>
</feature>
<feature type="transmembrane region" description="Helical" evidence="4">
    <location>
        <begin position="239"/>
        <end position="259"/>
    </location>
</feature>
<evidence type="ECO:0000256" key="1">
    <source>
        <dbReference type="ARBA" id="ARBA00023015"/>
    </source>
</evidence>
<dbReference type="EMBL" id="PPTT01000012">
    <property type="protein sequence ID" value="RDB68942.1"/>
    <property type="molecule type" value="Genomic_DNA"/>
</dbReference>
<dbReference type="Proteomes" id="UP000270112">
    <property type="component" value="Unassembled WGS sequence"/>
</dbReference>
<keyword evidence="3" id="KW-0804">Transcription</keyword>
<dbReference type="GO" id="GO:0006355">
    <property type="term" value="P:regulation of DNA-templated transcription"/>
    <property type="evidence" value="ECO:0007669"/>
    <property type="project" value="InterPro"/>
</dbReference>
<evidence type="ECO:0000313" key="9">
    <source>
        <dbReference type="Proteomes" id="UP000270112"/>
    </source>
</evidence>
<dbReference type="Gene3D" id="1.10.10.10">
    <property type="entry name" value="Winged helix-like DNA-binding domain superfamily/Winged helix DNA-binding domain"/>
    <property type="match status" value="1"/>
</dbReference>
<feature type="domain" description="HTH luxR-type" evidence="5">
    <location>
        <begin position="408"/>
        <end position="473"/>
    </location>
</feature>
<organism evidence="7 9">
    <name type="scientific">Eggerthella sinensis</name>
    <dbReference type="NCBI Taxonomy" id="242230"/>
    <lineage>
        <taxon>Bacteria</taxon>
        <taxon>Bacillati</taxon>
        <taxon>Actinomycetota</taxon>
        <taxon>Coriobacteriia</taxon>
        <taxon>Eggerthellales</taxon>
        <taxon>Eggerthellaceae</taxon>
        <taxon>Eggerthella</taxon>
    </lineage>
</organism>
<dbReference type="AlphaFoldDB" id="A0A3N0IRF3"/>
<feature type="transmembrane region" description="Helical" evidence="4">
    <location>
        <begin position="209"/>
        <end position="227"/>
    </location>
</feature>
<dbReference type="PROSITE" id="PS50043">
    <property type="entry name" value="HTH_LUXR_2"/>
    <property type="match status" value="1"/>
</dbReference>
<reference evidence="6 8" key="1">
    <citation type="journal article" date="2018" name="Elife">
        <title>Discovery and characterization of a prevalent human gut bacterial enzyme sufficient for the inactivation of a family of plant toxins.</title>
        <authorList>
            <person name="Koppel N."/>
            <person name="Bisanz J.E."/>
            <person name="Pandelia M.E."/>
            <person name="Turnbaugh P.J."/>
            <person name="Balskus E.P."/>
        </authorList>
    </citation>
    <scope>NUCLEOTIDE SEQUENCE [LARGE SCALE GENOMIC DNA]</scope>
    <source>
        <strain evidence="6 8">DSM 16107</strain>
    </source>
</reference>
<dbReference type="InterPro" id="IPR000792">
    <property type="entry name" value="Tscrpt_reg_LuxR_C"/>
</dbReference>
<protein>
    <recommendedName>
        <fullName evidence="5">HTH luxR-type domain-containing protein</fullName>
    </recommendedName>
</protein>
<feature type="transmembrane region" description="Helical" evidence="4">
    <location>
        <begin position="137"/>
        <end position="158"/>
    </location>
</feature>
<dbReference type="InterPro" id="IPR016032">
    <property type="entry name" value="Sig_transdc_resp-reg_C-effctor"/>
</dbReference>
<evidence type="ECO:0000256" key="4">
    <source>
        <dbReference type="SAM" id="Phobius"/>
    </source>
</evidence>
<evidence type="ECO:0000313" key="7">
    <source>
        <dbReference type="EMBL" id="RNM39603.1"/>
    </source>
</evidence>
<dbReference type="SUPFAM" id="SSF46894">
    <property type="entry name" value="C-terminal effector domain of the bipartite response regulators"/>
    <property type="match status" value="1"/>
</dbReference>
<reference evidence="9" key="2">
    <citation type="submission" date="2018-05" db="EMBL/GenBank/DDBJ databases">
        <title>Genome Sequencing of selected type strains of the family Eggerthellaceae.</title>
        <authorList>
            <person name="Danylec N."/>
            <person name="Stoll D.A."/>
            <person name="Doetsch A."/>
            <person name="Huch M."/>
        </authorList>
    </citation>
    <scope>NUCLEOTIDE SEQUENCE [LARGE SCALE GENOMIC DNA]</scope>
    <source>
        <strain evidence="9">DSM 16107</strain>
    </source>
</reference>
<feature type="transmembrane region" description="Helical" evidence="4">
    <location>
        <begin position="57"/>
        <end position="78"/>
    </location>
</feature>
<keyword evidence="4" id="KW-0472">Membrane</keyword>
<feature type="transmembrane region" description="Helical" evidence="4">
    <location>
        <begin position="20"/>
        <end position="37"/>
    </location>
</feature>
<keyword evidence="4" id="KW-0812">Transmembrane</keyword>
<dbReference type="InterPro" id="IPR036388">
    <property type="entry name" value="WH-like_DNA-bd_sf"/>
</dbReference>
<dbReference type="OrthoDB" id="9816529at2"/>
<keyword evidence="8" id="KW-1185">Reference proteome</keyword>
<feature type="transmembrane region" description="Helical" evidence="4">
    <location>
        <begin position="266"/>
        <end position="284"/>
    </location>
</feature>
<dbReference type="PANTHER" id="PTHR44688">
    <property type="entry name" value="DNA-BINDING TRANSCRIPTIONAL ACTIVATOR DEVR_DOSR"/>
    <property type="match status" value="1"/>
</dbReference>
<dbReference type="SMART" id="SM00421">
    <property type="entry name" value="HTH_LUXR"/>
    <property type="match status" value="1"/>
</dbReference>
<accession>A0A3N0IRF3</accession>
<feature type="transmembrane region" description="Helical" evidence="4">
    <location>
        <begin position="360"/>
        <end position="378"/>
    </location>
</feature>
<reference evidence="7" key="3">
    <citation type="journal article" date="2019" name="Microbiol. Resour. Announc.">
        <title>Draft Genome Sequences of Type Strains of Gordonibacter faecihominis, Paraeggerthella hongkongensis, Parvibacter caecicola,Slackia equolifaciens, Slackia faecicanis, and Slackia isoflavoniconvertens.</title>
        <authorList>
            <person name="Danylec N."/>
            <person name="Stoll D.A."/>
            <person name="Dotsch A."/>
            <person name="Huch M."/>
        </authorList>
    </citation>
    <scope>NUCLEOTIDE SEQUENCE</scope>
    <source>
        <strain evidence="7">DSM 16107</strain>
    </source>
</reference>
<dbReference type="PANTHER" id="PTHR44688:SF16">
    <property type="entry name" value="DNA-BINDING TRANSCRIPTIONAL ACTIVATOR DEVR_DOSR"/>
    <property type="match status" value="1"/>
</dbReference>
<evidence type="ECO:0000259" key="5">
    <source>
        <dbReference type="PROSITE" id="PS50043"/>
    </source>
</evidence>
<sequence length="478" mass="52128">MEAGKARKRAQSFFAAHNEAFTIAVFCLSACEVFFIYRNFRIPARALEQITLPMLGSFIAVFVALVACIVMLGASVLFGKRIENDRVLVAAAVCASVAPLVQLVAVHMLHQVWLILPCVIFTSGGCVCFLPEVVRRLAAAGVTCSVRCSIACCIELLVVAPLSSLVPLEVFIAFMSLIPLLMLVYFRLSEPASRAARIKAVPGQKVPKILLLTILMAGVMEGVVAAVDDAKMPSDVKMVIFSLAFVVSAVLIFAILLHLRGSFNSALFRMCLPVMAAGIALFVLEGNHALNGGSLLFLIGRQLFAATILALVVYLIRYQDSDYYLLSLGVVIGAMMGSFIGLMLFHFFGQAADPTLLPPAFIVFLLLFVFVSAMYLMNASNLKTRWGMTAIDDSDEQVGLTLEQSCLILADQWKLTKRECEIVALMARGKDKQAIAEKLFISEGTVKVHARNIYQKMGIHSKQELIGLVESTEESIKE</sequence>
<evidence type="ECO:0000256" key="3">
    <source>
        <dbReference type="ARBA" id="ARBA00023163"/>
    </source>
</evidence>
<dbReference type="Proteomes" id="UP000253817">
    <property type="component" value="Unassembled WGS sequence"/>
</dbReference>
<dbReference type="Pfam" id="PF00196">
    <property type="entry name" value="GerE"/>
    <property type="match status" value="1"/>
</dbReference>
<feature type="transmembrane region" description="Helical" evidence="4">
    <location>
        <begin position="87"/>
        <end position="106"/>
    </location>
</feature>
<evidence type="ECO:0000313" key="6">
    <source>
        <dbReference type="EMBL" id="RDB68942.1"/>
    </source>
</evidence>
<proteinExistence type="predicted"/>
<keyword evidence="1" id="KW-0805">Transcription regulation</keyword>
<gene>
    <name evidence="6" type="ORF">C1876_08285</name>
    <name evidence="7" type="ORF">DMP09_16485</name>
</gene>
<name>A0A3N0IRF3_9ACTN</name>
<feature type="transmembrane region" description="Helical" evidence="4">
    <location>
        <begin position="323"/>
        <end position="348"/>
    </location>
</feature>
<comment type="caution">
    <text evidence="7">The sequence shown here is derived from an EMBL/GenBank/DDBJ whole genome shotgun (WGS) entry which is preliminary data.</text>
</comment>
<dbReference type="EMBL" id="QICC01000120">
    <property type="protein sequence ID" value="RNM39603.1"/>
    <property type="molecule type" value="Genomic_DNA"/>
</dbReference>
<dbReference type="CDD" id="cd06170">
    <property type="entry name" value="LuxR_C_like"/>
    <property type="match status" value="1"/>
</dbReference>
<dbReference type="RefSeq" id="WP_114546251.1">
    <property type="nucleotide sequence ID" value="NZ_PPTT01000012.1"/>
</dbReference>
<feature type="transmembrane region" description="Helical" evidence="4">
    <location>
        <begin position="170"/>
        <end position="188"/>
    </location>
</feature>
<feature type="transmembrane region" description="Helical" evidence="4">
    <location>
        <begin position="296"/>
        <end position="316"/>
    </location>
</feature>
<evidence type="ECO:0000256" key="2">
    <source>
        <dbReference type="ARBA" id="ARBA00023125"/>
    </source>
</evidence>